<keyword evidence="2" id="KW-0639">Primosome</keyword>
<evidence type="ECO:0000256" key="6">
    <source>
        <dbReference type="ARBA" id="ARBA00022806"/>
    </source>
</evidence>
<dbReference type="InterPro" id="IPR036185">
    <property type="entry name" value="DNA_heli_DnaB-like_N_sf"/>
</dbReference>
<dbReference type="SUPFAM" id="SSF48024">
    <property type="entry name" value="N-terminal domain of DnaB helicase"/>
    <property type="match status" value="1"/>
</dbReference>
<evidence type="ECO:0000256" key="5">
    <source>
        <dbReference type="ARBA" id="ARBA00022801"/>
    </source>
</evidence>
<dbReference type="InterPro" id="IPR003593">
    <property type="entry name" value="AAA+_ATPase"/>
</dbReference>
<protein>
    <recommendedName>
        <fullName evidence="10">DNA 5'-3' helicase</fullName>
        <ecNumber evidence="10">5.6.2.3</ecNumber>
    </recommendedName>
</protein>
<organism evidence="13">
    <name type="scientific">Acinetobacter phage vB_Ab_02_KEN_02</name>
    <dbReference type="NCBI Taxonomy" id="3143017"/>
    <lineage>
        <taxon>Viruses</taxon>
    </lineage>
</organism>
<comment type="similarity">
    <text evidence="1">Belongs to the helicase family. DnaB subfamily.</text>
</comment>
<dbReference type="SMART" id="SM00382">
    <property type="entry name" value="AAA"/>
    <property type="match status" value="1"/>
</dbReference>
<keyword evidence="4" id="KW-0547">Nucleotide-binding</keyword>
<keyword evidence="9" id="KW-0413">Isomerase</keyword>
<keyword evidence="7" id="KW-0067">ATP-binding</keyword>
<dbReference type="InterPro" id="IPR027417">
    <property type="entry name" value="P-loop_NTPase"/>
</dbReference>
<dbReference type="GO" id="GO:0006269">
    <property type="term" value="P:DNA replication, synthesis of primer"/>
    <property type="evidence" value="ECO:0007669"/>
    <property type="project" value="UniProtKB-KW"/>
</dbReference>
<dbReference type="GO" id="GO:0005524">
    <property type="term" value="F:ATP binding"/>
    <property type="evidence" value="ECO:0007669"/>
    <property type="project" value="UniProtKB-KW"/>
</dbReference>
<dbReference type="Pfam" id="PF03796">
    <property type="entry name" value="DnaB_C"/>
    <property type="match status" value="1"/>
</dbReference>
<dbReference type="GO" id="GO:0016787">
    <property type="term" value="F:hydrolase activity"/>
    <property type="evidence" value="ECO:0007669"/>
    <property type="project" value="UniProtKB-KW"/>
</dbReference>
<dbReference type="Gene3D" id="1.10.860.10">
    <property type="entry name" value="DNAb Helicase, Chain A"/>
    <property type="match status" value="1"/>
</dbReference>
<dbReference type="PANTHER" id="PTHR30153">
    <property type="entry name" value="REPLICATIVE DNA HELICASE DNAB"/>
    <property type="match status" value="1"/>
</dbReference>
<keyword evidence="3" id="KW-0235">DNA replication</keyword>
<keyword evidence="6 13" id="KW-0347">Helicase</keyword>
<evidence type="ECO:0000256" key="2">
    <source>
        <dbReference type="ARBA" id="ARBA00022515"/>
    </source>
</evidence>
<dbReference type="InterPro" id="IPR007693">
    <property type="entry name" value="DNA_helicase_DnaB-like_N"/>
</dbReference>
<evidence type="ECO:0000256" key="10">
    <source>
        <dbReference type="ARBA" id="ARBA00044969"/>
    </source>
</evidence>
<reference evidence="13" key="1">
    <citation type="submission" date="2024-05" db="EMBL/GenBank/DDBJ databases">
        <title>Complete Genome Sequences of 14 Acinetobacter baumannii phages isolated in Kenya.</title>
        <authorList>
            <person name="Mwai F."/>
            <person name="Kigen C."/>
            <person name="Makobe C."/>
            <person name="Georges M."/>
            <person name="Mutai I."/>
            <person name="Odoyo E."/>
            <person name="Gachoya M."/>
            <person name="Musila L."/>
        </authorList>
    </citation>
    <scope>NUCLEOTIDE SEQUENCE</scope>
</reference>
<keyword evidence="5" id="KW-0378">Hydrolase</keyword>
<dbReference type="InterPro" id="IPR016136">
    <property type="entry name" value="DNA_helicase_N/primase_C"/>
</dbReference>
<accession>A0AAU8KYX8</accession>
<evidence type="ECO:0000256" key="4">
    <source>
        <dbReference type="ARBA" id="ARBA00022741"/>
    </source>
</evidence>
<name>A0AAU8KYX8_9VIRU</name>
<dbReference type="Gene3D" id="3.40.50.300">
    <property type="entry name" value="P-loop containing nucleotide triphosphate hydrolases"/>
    <property type="match status" value="1"/>
</dbReference>
<dbReference type="GO" id="GO:0043139">
    <property type="term" value="F:5'-3' DNA helicase activity"/>
    <property type="evidence" value="ECO:0007669"/>
    <property type="project" value="UniProtKB-EC"/>
</dbReference>
<comment type="catalytic activity">
    <reaction evidence="11">
        <text>ATP + H2O = ADP + phosphate + H(+)</text>
        <dbReference type="Rhea" id="RHEA:13065"/>
        <dbReference type="ChEBI" id="CHEBI:15377"/>
        <dbReference type="ChEBI" id="CHEBI:15378"/>
        <dbReference type="ChEBI" id="CHEBI:30616"/>
        <dbReference type="ChEBI" id="CHEBI:43474"/>
        <dbReference type="ChEBI" id="CHEBI:456216"/>
        <dbReference type="EC" id="5.6.2.3"/>
    </reaction>
</comment>
<dbReference type="EC" id="5.6.2.3" evidence="10"/>
<dbReference type="SUPFAM" id="SSF52540">
    <property type="entry name" value="P-loop containing nucleoside triphosphate hydrolases"/>
    <property type="match status" value="1"/>
</dbReference>
<evidence type="ECO:0000256" key="1">
    <source>
        <dbReference type="ARBA" id="ARBA00008428"/>
    </source>
</evidence>
<gene>
    <name evidence="13" type="ORF">MNNFUTWQ_CDS0066</name>
</gene>
<proteinExistence type="inferred from homology"/>
<dbReference type="EMBL" id="PP841134">
    <property type="protein sequence ID" value="XCN27536.1"/>
    <property type="molecule type" value="Genomic_DNA"/>
</dbReference>
<feature type="domain" description="SF4 helicase" evidence="12">
    <location>
        <begin position="177"/>
        <end position="437"/>
    </location>
</feature>
<evidence type="ECO:0000256" key="8">
    <source>
        <dbReference type="ARBA" id="ARBA00023125"/>
    </source>
</evidence>
<evidence type="ECO:0000256" key="7">
    <source>
        <dbReference type="ARBA" id="ARBA00022840"/>
    </source>
</evidence>
<dbReference type="GO" id="GO:0003677">
    <property type="term" value="F:DNA binding"/>
    <property type="evidence" value="ECO:0007669"/>
    <property type="project" value="UniProtKB-KW"/>
</dbReference>
<keyword evidence="8" id="KW-0238">DNA-binding</keyword>
<evidence type="ECO:0000256" key="11">
    <source>
        <dbReference type="ARBA" id="ARBA00048954"/>
    </source>
</evidence>
<evidence type="ECO:0000313" key="13">
    <source>
        <dbReference type="EMBL" id="XCN27536.1"/>
    </source>
</evidence>
<evidence type="ECO:0000256" key="9">
    <source>
        <dbReference type="ARBA" id="ARBA00023235"/>
    </source>
</evidence>
<sequence>MSTKLFNLQFEQTVLCTLILNSNSFEIASGLLSERCFYADRHKYLFNAIKSLAEQGKPYTEGFIEEYLSADKETFKLMGGEEYLVDICRNAFSDTFNFEFYISELIKLADHRDVESIGKKIIEVANDTNQVDVFSSAESLLVKTDGSTSVNKTSFDAAESMDSLIKRMMEKSEQKYGGDDSYGVKFGIPSLDEKIGSIDAGHFCIIAGREGSGKSTLAQILSITSMLRYGKSCLFISAEMDKETLIARILSSYSQIPFKNIQRGIIYDGMFEQLTQAKSVIDKFKLIIEEKQMPTISEIRSYIRKAKRKYPDLGLVIVDYIGLIKDPSQKDRRLEMDSISRNLKAMGKEFNTPMVVLAQLNRENVKVNREPRSSDLKESGQLEADCDQIILVHPEVQNEEPTGTTKLIVSKNRHGEKGSVRVKNRLDICKFVDVAQD</sequence>
<dbReference type="PROSITE" id="PS51199">
    <property type="entry name" value="SF4_HELICASE"/>
    <property type="match status" value="1"/>
</dbReference>
<dbReference type="InterPro" id="IPR007694">
    <property type="entry name" value="DNA_helicase_DnaB-like_C"/>
</dbReference>
<evidence type="ECO:0000259" key="12">
    <source>
        <dbReference type="PROSITE" id="PS51199"/>
    </source>
</evidence>
<evidence type="ECO:0000256" key="3">
    <source>
        <dbReference type="ARBA" id="ARBA00022705"/>
    </source>
</evidence>
<dbReference type="Pfam" id="PF00772">
    <property type="entry name" value="DnaB"/>
    <property type="match status" value="1"/>
</dbReference>
<dbReference type="PANTHER" id="PTHR30153:SF2">
    <property type="entry name" value="REPLICATIVE DNA HELICASE"/>
    <property type="match status" value="1"/>
</dbReference>